<proteinExistence type="predicted"/>
<sequence>MATLAGRRAWERIIQAISTGINPKASDFQMWAESQQGWHPTQKPNGPLKYIDKNGLTRLTLKQGTPRTPGSNHPHVELKNAKGSRIDLQGKLVNRKSPANHTPIDWDI</sequence>
<evidence type="ECO:0000313" key="2">
    <source>
        <dbReference type="EMBL" id="CAA9326154.1"/>
    </source>
</evidence>
<dbReference type="EMBL" id="CADCTZ010000262">
    <property type="protein sequence ID" value="CAA9326154.1"/>
    <property type="molecule type" value="Genomic_DNA"/>
</dbReference>
<accession>A0A6J4L9Y5</accession>
<dbReference type="AlphaFoldDB" id="A0A6J4L9Y5"/>
<reference evidence="2" key="1">
    <citation type="submission" date="2020-02" db="EMBL/GenBank/DDBJ databases">
        <authorList>
            <person name="Meier V. D."/>
        </authorList>
    </citation>
    <scope>NUCLEOTIDE SEQUENCE</scope>
    <source>
        <strain evidence="2">AVDCRST_MAG84</strain>
    </source>
</reference>
<feature type="region of interest" description="Disordered" evidence="1">
    <location>
        <begin position="63"/>
        <end position="108"/>
    </location>
</feature>
<organism evidence="2">
    <name type="scientific">uncultured Microcoleus sp</name>
    <dbReference type="NCBI Taxonomy" id="259945"/>
    <lineage>
        <taxon>Bacteria</taxon>
        <taxon>Bacillati</taxon>
        <taxon>Cyanobacteriota</taxon>
        <taxon>Cyanophyceae</taxon>
        <taxon>Oscillatoriophycideae</taxon>
        <taxon>Oscillatoriales</taxon>
        <taxon>Microcoleaceae</taxon>
        <taxon>Microcoleus</taxon>
        <taxon>environmental samples</taxon>
    </lineage>
</organism>
<gene>
    <name evidence="2" type="ORF">AVDCRST_MAG84-1653</name>
</gene>
<evidence type="ECO:0000256" key="1">
    <source>
        <dbReference type="SAM" id="MobiDB-lite"/>
    </source>
</evidence>
<name>A0A6J4L9Y5_9CYAN</name>
<protein>
    <submittedName>
        <fullName evidence="2">Uncharacterized protein</fullName>
    </submittedName>
</protein>